<evidence type="ECO:0000313" key="10">
    <source>
        <dbReference type="EMBL" id="RKL66834.1"/>
    </source>
</evidence>
<evidence type="ECO:0000256" key="7">
    <source>
        <dbReference type="ARBA" id="ARBA00023098"/>
    </source>
</evidence>
<dbReference type="InterPro" id="IPR032837">
    <property type="entry name" value="G1PDH"/>
</dbReference>
<accession>A0A3A9K153</accession>
<evidence type="ECO:0000256" key="1">
    <source>
        <dbReference type="ARBA" id="ARBA00022490"/>
    </source>
</evidence>
<keyword evidence="4" id="KW-0521">NADP</keyword>
<dbReference type="SUPFAM" id="SSF56796">
    <property type="entry name" value="Dehydroquinate synthase-like"/>
    <property type="match status" value="1"/>
</dbReference>
<comment type="caution">
    <text evidence="10">The sequence shown here is derived from an EMBL/GenBank/DDBJ whole genome shotgun (WGS) entry which is preliminary data.</text>
</comment>
<evidence type="ECO:0000256" key="3">
    <source>
        <dbReference type="ARBA" id="ARBA00022723"/>
    </source>
</evidence>
<keyword evidence="2" id="KW-0444">Lipid biosynthesis</keyword>
<dbReference type="PANTHER" id="PTHR43616:SF5">
    <property type="entry name" value="GLYCEROL DEHYDROGENASE 1"/>
    <property type="match status" value="1"/>
</dbReference>
<organism evidence="10 11">
    <name type="scientific">Salipaludibacillus neizhouensis</name>
    <dbReference type="NCBI Taxonomy" id="885475"/>
    <lineage>
        <taxon>Bacteria</taxon>
        <taxon>Bacillati</taxon>
        <taxon>Bacillota</taxon>
        <taxon>Bacilli</taxon>
        <taxon>Bacillales</taxon>
        <taxon>Bacillaceae</taxon>
    </lineage>
</organism>
<dbReference type="InterPro" id="IPR016205">
    <property type="entry name" value="Glycerol_DH"/>
</dbReference>
<dbReference type="PANTHER" id="PTHR43616">
    <property type="entry name" value="GLYCEROL DEHYDROGENASE"/>
    <property type="match status" value="1"/>
</dbReference>
<keyword evidence="11" id="KW-1185">Reference proteome</keyword>
<evidence type="ECO:0000256" key="8">
    <source>
        <dbReference type="ARBA" id="ARBA00023209"/>
    </source>
</evidence>
<name>A0A3A9K153_9BACI</name>
<evidence type="ECO:0000256" key="2">
    <source>
        <dbReference type="ARBA" id="ARBA00022516"/>
    </source>
</evidence>
<evidence type="ECO:0000256" key="4">
    <source>
        <dbReference type="ARBA" id="ARBA00022857"/>
    </source>
</evidence>
<evidence type="ECO:0000256" key="5">
    <source>
        <dbReference type="ARBA" id="ARBA00023002"/>
    </source>
</evidence>
<dbReference type="Pfam" id="PF13685">
    <property type="entry name" value="Fe-ADH_2"/>
    <property type="match status" value="1"/>
</dbReference>
<keyword evidence="7" id="KW-0443">Lipid metabolism</keyword>
<sequence length="397" mass="44030">MHGWKESYNHLANTCQCGNTHYPLPVEKIIVENNAIDKVSEFLKVKRFLKAVLVVDQNTNDKAGKKLVNLLTDENIDVTISVVGENGQGDVIADERSIVQVLLDVPQDTDVLIAVGSGTLHDITRFVSFKMMKAFISVPTAPSVDGFNSMGAPIVVNKKKLTFQTHAPLAVFADLNILANAPKEMIAAGFGDILGKYTSLTDWRFSHLVNNEPYCGAADKMTRAALNTCISNFDAITEREDKGIKHLIEALIQSGLAMSLFGHSHPASGAEHHLSHFWEMEYIQQERPQLLHGAKVGVSTSIIADFYKSKVFLELVKSLLEKSKISENELKEIEKLVHEIPSKVEMEQMLEKLGGPGNAAALGISDDLIRRSVKEAHLIRDRCTMLYYYNTKVTEKI</sequence>
<dbReference type="EMBL" id="PDOE01000005">
    <property type="protein sequence ID" value="RKL66834.1"/>
    <property type="molecule type" value="Genomic_DNA"/>
</dbReference>
<dbReference type="AlphaFoldDB" id="A0A3A9K153"/>
<keyword evidence="9" id="KW-1208">Phospholipid metabolism</keyword>
<dbReference type="Proteomes" id="UP000281498">
    <property type="component" value="Unassembled WGS sequence"/>
</dbReference>
<keyword evidence="5" id="KW-0560">Oxidoreductase</keyword>
<dbReference type="GO" id="GO:0046872">
    <property type="term" value="F:metal ion binding"/>
    <property type="evidence" value="ECO:0007669"/>
    <property type="project" value="UniProtKB-KW"/>
</dbReference>
<keyword evidence="1" id="KW-0963">Cytoplasm</keyword>
<keyword evidence="8" id="KW-0594">Phospholipid biosynthesis</keyword>
<proteinExistence type="predicted"/>
<evidence type="ECO:0000256" key="6">
    <source>
        <dbReference type="ARBA" id="ARBA00023027"/>
    </source>
</evidence>
<reference evidence="10 11" key="1">
    <citation type="submission" date="2017-10" db="EMBL/GenBank/DDBJ databases">
        <title>Bacillus sp. nov., a halophilic bacterium isolated from a Keqin Lake.</title>
        <authorList>
            <person name="Wang H."/>
        </authorList>
    </citation>
    <scope>NUCLEOTIDE SEQUENCE [LARGE SCALE GENOMIC DNA]</scope>
    <source>
        <strain evidence="10 11">KCTC 13187</strain>
    </source>
</reference>
<gene>
    <name evidence="10" type="ORF">CR203_13450</name>
</gene>
<dbReference type="RefSeq" id="WP_110934746.1">
    <property type="nucleotide sequence ID" value="NZ_KZ614146.1"/>
</dbReference>
<dbReference type="GO" id="GO:0016614">
    <property type="term" value="F:oxidoreductase activity, acting on CH-OH group of donors"/>
    <property type="evidence" value="ECO:0007669"/>
    <property type="project" value="InterPro"/>
</dbReference>
<evidence type="ECO:0000313" key="11">
    <source>
        <dbReference type="Proteomes" id="UP000281498"/>
    </source>
</evidence>
<dbReference type="GO" id="GO:0008654">
    <property type="term" value="P:phospholipid biosynthetic process"/>
    <property type="evidence" value="ECO:0007669"/>
    <property type="project" value="UniProtKB-KW"/>
</dbReference>
<keyword evidence="3" id="KW-0479">Metal-binding</keyword>
<dbReference type="OrthoDB" id="9763580at2"/>
<dbReference type="Gene3D" id="1.20.1090.10">
    <property type="entry name" value="Dehydroquinate synthase-like - alpha domain"/>
    <property type="match status" value="1"/>
</dbReference>
<dbReference type="CDD" id="cd08175">
    <property type="entry name" value="G1PDH"/>
    <property type="match status" value="1"/>
</dbReference>
<protein>
    <submittedName>
        <fullName evidence="10">sn-glycerol-1-phosphate dehydrogenase</fullName>
    </submittedName>
</protein>
<keyword evidence="6" id="KW-0520">NAD</keyword>
<evidence type="ECO:0000256" key="9">
    <source>
        <dbReference type="ARBA" id="ARBA00023264"/>
    </source>
</evidence>
<dbReference type="Gene3D" id="3.40.50.1970">
    <property type="match status" value="1"/>
</dbReference>